<evidence type="ECO:0000256" key="1">
    <source>
        <dbReference type="ARBA" id="ARBA00000983"/>
    </source>
</evidence>
<dbReference type="EMBL" id="JADAQX010000333">
    <property type="protein sequence ID" value="KAF8820659.1"/>
    <property type="molecule type" value="Genomic_DNA"/>
</dbReference>
<keyword evidence="3 8" id="KW-0540">Nuclease</keyword>
<protein>
    <recommendedName>
        <fullName evidence="8">Fanconi-associated nuclease</fullName>
        <ecNumber evidence="8">3.1.4.1</ecNumber>
    </recommendedName>
</protein>
<keyword evidence="4 8" id="KW-0479">Metal-binding</keyword>
<keyword evidence="7 8" id="KW-0464">Manganese</keyword>
<dbReference type="InterPro" id="IPR014883">
    <property type="entry name" value="VRR_NUC"/>
</dbReference>
<comment type="cofactor">
    <cofactor evidence="8">
        <name>Mg(2+)</name>
        <dbReference type="ChEBI" id="CHEBI:18420"/>
    </cofactor>
    <cofactor evidence="8">
        <name>Mn(2+)</name>
        <dbReference type="ChEBI" id="CHEBI:29035"/>
    </cofactor>
</comment>
<organism evidence="10 11">
    <name type="scientific">Cardiosporidium cionae</name>
    <dbReference type="NCBI Taxonomy" id="476202"/>
    <lineage>
        <taxon>Eukaryota</taxon>
        <taxon>Sar</taxon>
        <taxon>Alveolata</taxon>
        <taxon>Apicomplexa</taxon>
        <taxon>Aconoidasida</taxon>
        <taxon>Nephromycida</taxon>
        <taxon>Cardiosporidium</taxon>
    </lineage>
</organism>
<name>A0ABQ7J9I9_9APIC</name>
<keyword evidence="11" id="KW-1185">Reference proteome</keyword>
<proteinExistence type="inferred from homology"/>
<dbReference type="InterPro" id="IPR011856">
    <property type="entry name" value="tRNA_endonuc-like_dom_sf"/>
</dbReference>
<evidence type="ECO:0000256" key="2">
    <source>
        <dbReference type="ARBA" id="ARBA00005533"/>
    </source>
</evidence>
<accession>A0ABQ7J9I9</accession>
<evidence type="ECO:0000256" key="5">
    <source>
        <dbReference type="ARBA" id="ARBA00022801"/>
    </source>
</evidence>
<evidence type="ECO:0000313" key="11">
    <source>
        <dbReference type="Proteomes" id="UP000823046"/>
    </source>
</evidence>
<sequence>MLQLDPSLSTRCDWTTLLDETTAMSVKHLLHLSNSLDIHEIRIEGRPLDATKQLGKPSIFFGYDDTYVGVEALALQYYQNEGQWLGFHCEGMLLRTFFGLLMYDCLFFKEVKDVFITPFQDAPLDLSTEIFYEQRRTFIDTRLSFLKYLSSVELYEEIVYSVHRTYGFTIRGVVWSILQLFRQSEKTDETSFLSLMHSFAALCDMDITLLERKEKPSEDGSSLPSPRLPFDGKLKVDACTTSQVRRDLSYYESSAFYAHFLGFIGVSIGSAVLSDCLKLLCVNYVYWQSGLPDLFLIRRIPSSASFSAEKHTTAKREHCLTNLESLFVEVKGPRDHLSEKQRWWLAEIKNSGGAVEVCRVKEEMLDALKKKKAIRE</sequence>
<evidence type="ECO:0000256" key="4">
    <source>
        <dbReference type="ARBA" id="ARBA00022723"/>
    </source>
</evidence>
<comment type="function">
    <text evidence="8">Nuclease required for the repair of DNA interstrand cross-links (ICL). Acts as a 5'-3' exonuclease that anchors at a cut end of DNA and cleaves DNA successively at every third nucleotide, allowing to excise an ICL from one strand through flanking incisions.</text>
</comment>
<evidence type="ECO:0000313" key="10">
    <source>
        <dbReference type="EMBL" id="KAF8820659.1"/>
    </source>
</evidence>
<keyword evidence="8" id="KW-0539">Nucleus</keyword>
<gene>
    <name evidence="10" type="ORF">IE077_002962</name>
</gene>
<dbReference type="Gene3D" id="3.40.1350.10">
    <property type="match status" value="1"/>
</dbReference>
<feature type="domain" description="VRR-NUC" evidence="9">
    <location>
        <begin position="251"/>
        <end position="362"/>
    </location>
</feature>
<keyword evidence="8" id="KW-0234">DNA repair</keyword>
<keyword evidence="6 8" id="KW-0460">Magnesium</keyword>
<comment type="caution">
    <text evidence="10">The sequence shown here is derived from an EMBL/GenBank/DDBJ whole genome shotgun (WGS) entry which is preliminary data.</text>
</comment>
<reference evidence="10 11" key="1">
    <citation type="journal article" date="2020" name="bioRxiv">
        <title>Metabolic contributions of an alphaproteobacterial endosymbiont in the apicomplexan Cardiosporidium cionae.</title>
        <authorList>
            <person name="Hunter E.S."/>
            <person name="Paight C.J."/>
            <person name="Lane C.E."/>
        </authorList>
    </citation>
    <scope>NUCLEOTIDE SEQUENCE [LARGE SCALE GENOMIC DNA]</scope>
    <source>
        <strain evidence="10">ESH_2018</strain>
    </source>
</reference>
<evidence type="ECO:0000256" key="3">
    <source>
        <dbReference type="ARBA" id="ARBA00022722"/>
    </source>
</evidence>
<dbReference type="Pfam" id="PF08774">
    <property type="entry name" value="VRR_NUC"/>
    <property type="match status" value="1"/>
</dbReference>
<dbReference type="SMART" id="SM00990">
    <property type="entry name" value="VRR_NUC"/>
    <property type="match status" value="1"/>
</dbReference>
<comment type="similarity">
    <text evidence="2 8">Belongs to the FAN1 family.</text>
</comment>
<dbReference type="EC" id="3.1.4.1" evidence="8"/>
<dbReference type="PANTHER" id="PTHR15749:SF4">
    <property type="entry name" value="FANCONI-ASSOCIATED NUCLEASE 1"/>
    <property type="match status" value="1"/>
</dbReference>
<comment type="subcellular location">
    <subcellularLocation>
        <location evidence="8">Nucleus</location>
    </subcellularLocation>
</comment>
<keyword evidence="8" id="KW-0227">DNA damage</keyword>
<evidence type="ECO:0000256" key="8">
    <source>
        <dbReference type="RuleBase" id="RU365033"/>
    </source>
</evidence>
<evidence type="ECO:0000259" key="9">
    <source>
        <dbReference type="SMART" id="SM00990"/>
    </source>
</evidence>
<evidence type="ECO:0000256" key="7">
    <source>
        <dbReference type="ARBA" id="ARBA00023211"/>
    </source>
</evidence>
<keyword evidence="5 8" id="KW-0378">Hydrolase</keyword>
<dbReference type="InterPro" id="IPR033315">
    <property type="entry name" value="Fan1-like"/>
</dbReference>
<dbReference type="Proteomes" id="UP000823046">
    <property type="component" value="Unassembled WGS sequence"/>
</dbReference>
<evidence type="ECO:0000256" key="6">
    <source>
        <dbReference type="ARBA" id="ARBA00022842"/>
    </source>
</evidence>
<comment type="catalytic activity">
    <reaction evidence="1 8">
        <text>Hydrolytically removes 5'-nucleotides successively from the 3'-hydroxy termini of 3'-hydroxy-terminated oligonucleotides.</text>
        <dbReference type="EC" id="3.1.4.1"/>
    </reaction>
</comment>
<dbReference type="PANTHER" id="PTHR15749">
    <property type="entry name" value="FANCONI-ASSOCIATED NUCLEASE 1"/>
    <property type="match status" value="1"/>
</dbReference>